<comment type="caution">
    <text evidence="3">The sequence shown here is derived from an EMBL/GenBank/DDBJ whole genome shotgun (WGS) entry which is preliminary data.</text>
</comment>
<feature type="signal peptide" evidence="2">
    <location>
        <begin position="1"/>
        <end position="18"/>
    </location>
</feature>
<evidence type="ECO:0000313" key="4">
    <source>
        <dbReference type="Proteomes" id="UP001388673"/>
    </source>
</evidence>
<evidence type="ECO:0000256" key="2">
    <source>
        <dbReference type="SAM" id="SignalP"/>
    </source>
</evidence>
<evidence type="ECO:0000313" key="3">
    <source>
        <dbReference type="EMBL" id="KAK8853407.1"/>
    </source>
</evidence>
<keyword evidence="2" id="KW-0732">Signal</keyword>
<evidence type="ECO:0000256" key="1">
    <source>
        <dbReference type="SAM" id="MobiDB-lite"/>
    </source>
</evidence>
<organism evidence="3 4">
    <name type="scientific">Kwoniella newhampshirensis</name>
    <dbReference type="NCBI Taxonomy" id="1651941"/>
    <lineage>
        <taxon>Eukaryota</taxon>
        <taxon>Fungi</taxon>
        <taxon>Dikarya</taxon>
        <taxon>Basidiomycota</taxon>
        <taxon>Agaricomycotina</taxon>
        <taxon>Tremellomycetes</taxon>
        <taxon>Tremellales</taxon>
        <taxon>Cryptococcaceae</taxon>
        <taxon>Kwoniella</taxon>
    </lineage>
</organism>
<dbReference type="EMBL" id="JBCAWK010000007">
    <property type="protein sequence ID" value="KAK8853407.1"/>
    <property type="molecule type" value="Genomic_DNA"/>
</dbReference>
<sequence>MLGRLVLLALYLMSSVRASITILYPTSDTVWYKNDTVNLNWTTTTPTSDLYLFRALLSNQDQSLLAGNHSIADSTNATADYVRILLPQLQSGPGYIVNFVNTTDEEQVLASSQAFEIADGDVTTSTISNSATASASQSFDIPNAVTRSSATSNPFATASTSSTTSSAASSHGMDGLRGMLVHICKAVAFIGVGMTLAL</sequence>
<dbReference type="RefSeq" id="XP_066802593.1">
    <property type="nucleotide sequence ID" value="XM_066947214.1"/>
</dbReference>
<reference evidence="3 4" key="1">
    <citation type="journal article" date="2024" name="bioRxiv">
        <title>Comparative genomics of Cryptococcus and Kwoniella reveals pathogenesis evolution and contrasting karyotype dynamics via intercentromeric recombination or chromosome fusion.</title>
        <authorList>
            <person name="Coelho M.A."/>
            <person name="David-Palma M."/>
            <person name="Shea T."/>
            <person name="Bowers K."/>
            <person name="McGinley-Smith S."/>
            <person name="Mohammad A.W."/>
            <person name="Gnirke A."/>
            <person name="Yurkov A.M."/>
            <person name="Nowrousian M."/>
            <person name="Sun S."/>
            <person name="Cuomo C.A."/>
            <person name="Heitman J."/>
        </authorList>
    </citation>
    <scope>NUCLEOTIDE SEQUENCE [LARGE SCALE GENOMIC DNA]</scope>
    <source>
        <strain evidence="3 4">CBS 13917</strain>
    </source>
</reference>
<gene>
    <name evidence="3" type="ORF">IAR55_004113</name>
</gene>
<dbReference type="KEGG" id="kne:92181371"/>
<dbReference type="AlphaFoldDB" id="A0AAW0YLK6"/>
<feature type="compositionally biased region" description="Low complexity" evidence="1">
    <location>
        <begin position="148"/>
        <end position="168"/>
    </location>
</feature>
<feature type="chain" id="PRO_5043923318" description="Ser-Thr-rich glycosyl-phosphatidyl-inositol-anchored membrane family-domain-containing protein" evidence="2">
    <location>
        <begin position="19"/>
        <end position="198"/>
    </location>
</feature>
<evidence type="ECO:0008006" key="5">
    <source>
        <dbReference type="Google" id="ProtNLM"/>
    </source>
</evidence>
<dbReference type="GeneID" id="92181371"/>
<keyword evidence="4" id="KW-1185">Reference proteome</keyword>
<accession>A0AAW0YLK6</accession>
<dbReference type="Proteomes" id="UP001388673">
    <property type="component" value="Unassembled WGS sequence"/>
</dbReference>
<feature type="region of interest" description="Disordered" evidence="1">
    <location>
        <begin position="147"/>
        <end position="168"/>
    </location>
</feature>
<proteinExistence type="predicted"/>
<name>A0AAW0YLK6_9TREE</name>
<protein>
    <recommendedName>
        <fullName evidence="5">Ser-Thr-rich glycosyl-phosphatidyl-inositol-anchored membrane family-domain-containing protein</fullName>
    </recommendedName>
</protein>